<keyword evidence="8" id="KW-1185">Reference proteome</keyword>
<reference evidence="7" key="1">
    <citation type="submission" date="2020-01" db="EMBL/GenBank/DDBJ databases">
        <title>Genome sequence of Kobresia littledalei, the first chromosome-level genome in the family Cyperaceae.</title>
        <authorList>
            <person name="Qu G."/>
        </authorList>
    </citation>
    <scope>NUCLEOTIDE SEQUENCE</scope>
    <source>
        <strain evidence="7">C.B.Clarke</strain>
        <tissue evidence="7">Leaf</tissue>
    </source>
</reference>
<comment type="subcellular location">
    <subcellularLocation>
        <location evidence="1">Membrane</location>
        <topology evidence="1">Single-pass membrane protein</topology>
    </subcellularLocation>
</comment>
<dbReference type="GO" id="GO:0009506">
    <property type="term" value="C:plasmodesma"/>
    <property type="evidence" value="ECO:0007669"/>
    <property type="project" value="TreeGrafter"/>
</dbReference>
<sequence length="213" mass="23348">MSAKDCGNHGGYWGERKYYRRLCCCILFLIIIVGLAILLVWLILRPTKPTFSLQSFSVLNLTVSNSDQSYNYTVVTTTLQLTLYARNPNSHIGVYYDRLHTFATYSNQQITSSTTLPAAYLSSGDSVIWAPYISTPSGGAFLAPSIGNSLAQDQAAGILLLHVEVTGRLRWKVGTWVSGGYHLDVSCPAYLSVDSNNGGGFRFREIAGCTVDI</sequence>
<dbReference type="PANTHER" id="PTHR31415">
    <property type="entry name" value="OS05G0367900 PROTEIN"/>
    <property type="match status" value="1"/>
</dbReference>
<evidence type="ECO:0000256" key="2">
    <source>
        <dbReference type="ARBA" id="ARBA00022692"/>
    </source>
</evidence>
<name>A0A833QRL2_9POAL</name>
<keyword evidence="4 5" id="KW-0472">Membrane</keyword>
<organism evidence="7 8">
    <name type="scientific">Carex littledalei</name>
    <dbReference type="NCBI Taxonomy" id="544730"/>
    <lineage>
        <taxon>Eukaryota</taxon>
        <taxon>Viridiplantae</taxon>
        <taxon>Streptophyta</taxon>
        <taxon>Embryophyta</taxon>
        <taxon>Tracheophyta</taxon>
        <taxon>Spermatophyta</taxon>
        <taxon>Magnoliopsida</taxon>
        <taxon>Liliopsida</taxon>
        <taxon>Poales</taxon>
        <taxon>Cyperaceae</taxon>
        <taxon>Cyperoideae</taxon>
        <taxon>Cariceae</taxon>
        <taxon>Carex</taxon>
        <taxon>Carex subgen. Euthyceras</taxon>
    </lineage>
</organism>
<dbReference type="AlphaFoldDB" id="A0A833QRL2"/>
<evidence type="ECO:0000259" key="6">
    <source>
        <dbReference type="Pfam" id="PF03168"/>
    </source>
</evidence>
<dbReference type="InterPro" id="IPR044839">
    <property type="entry name" value="NDR1-like"/>
</dbReference>
<evidence type="ECO:0000256" key="4">
    <source>
        <dbReference type="ARBA" id="ARBA00023136"/>
    </source>
</evidence>
<proteinExistence type="predicted"/>
<accession>A0A833QRL2</accession>
<dbReference type="EMBL" id="SWLB01000012">
    <property type="protein sequence ID" value="KAF3332030.1"/>
    <property type="molecule type" value="Genomic_DNA"/>
</dbReference>
<dbReference type="OrthoDB" id="590980at2759"/>
<protein>
    <submittedName>
        <fullName evidence="7">Protein YLS9-like protein</fullName>
    </submittedName>
</protein>
<dbReference type="GO" id="GO:0098542">
    <property type="term" value="P:defense response to other organism"/>
    <property type="evidence" value="ECO:0007669"/>
    <property type="project" value="InterPro"/>
</dbReference>
<evidence type="ECO:0000313" key="8">
    <source>
        <dbReference type="Proteomes" id="UP000623129"/>
    </source>
</evidence>
<feature type="transmembrane region" description="Helical" evidence="5">
    <location>
        <begin position="22"/>
        <end position="44"/>
    </location>
</feature>
<gene>
    <name evidence="7" type="ORF">FCM35_KLT03436</name>
</gene>
<evidence type="ECO:0000256" key="5">
    <source>
        <dbReference type="SAM" id="Phobius"/>
    </source>
</evidence>
<dbReference type="GO" id="GO:0005886">
    <property type="term" value="C:plasma membrane"/>
    <property type="evidence" value="ECO:0007669"/>
    <property type="project" value="TreeGrafter"/>
</dbReference>
<feature type="domain" description="Late embryogenesis abundant protein LEA-2 subgroup" evidence="6">
    <location>
        <begin position="83"/>
        <end position="187"/>
    </location>
</feature>
<evidence type="ECO:0000256" key="1">
    <source>
        <dbReference type="ARBA" id="ARBA00004167"/>
    </source>
</evidence>
<keyword evidence="2 5" id="KW-0812">Transmembrane</keyword>
<dbReference type="Proteomes" id="UP000623129">
    <property type="component" value="Unassembled WGS sequence"/>
</dbReference>
<dbReference type="Pfam" id="PF03168">
    <property type="entry name" value="LEA_2"/>
    <property type="match status" value="1"/>
</dbReference>
<evidence type="ECO:0000313" key="7">
    <source>
        <dbReference type="EMBL" id="KAF3332030.1"/>
    </source>
</evidence>
<dbReference type="InterPro" id="IPR004864">
    <property type="entry name" value="LEA_2"/>
</dbReference>
<dbReference type="PANTHER" id="PTHR31415:SF166">
    <property type="entry name" value="LATE EMBRYOGENESIS ABUNDANT (LEA) HYDROXYPROLINE-RICH GLYCOPROTEIN FAMILY"/>
    <property type="match status" value="1"/>
</dbReference>
<keyword evidence="3 5" id="KW-1133">Transmembrane helix</keyword>
<comment type="caution">
    <text evidence="7">The sequence shown here is derived from an EMBL/GenBank/DDBJ whole genome shotgun (WGS) entry which is preliminary data.</text>
</comment>
<evidence type="ECO:0000256" key="3">
    <source>
        <dbReference type="ARBA" id="ARBA00022989"/>
    </source>
</evidence>